<evidence type="ECO:0008006" key="3">
    <source>
        <dbReference type="Google" id="ProtNLM"/>
    </source>
</evidence>
<dbReference type="SUPFAM" id="SSF52058">
    <property type="entry name" value="L domain-like"/>
    <property type="match status" value="1"/>
</dbReference>
<dbReference type="Gene3D" id="3.80.10.10">
    <property type="entry name" value="Ribonuclease Inhibitor"/>
    <property type="match status" value="1"/>
</dbReference>
<reference evidence="1 2" key="1">
    <citation type="journal article" date="2019" name="New Phytol.">
        <title>Comparative genomics reveals unique wood-decay strategies and fruiting body development in the Schizophyllaceae.</title>
        <authorList>
            <person name="Almasi E."/>
            <person name="Sahu N."/>
            <person name="Krizsan K."/>
            <person name="Balint B."/>
            <person name="Kovacs G.M."/>
            <person name="Kiss B."/>
            <person name="Cseklye J."/>
            <person name="Drula E."/>
            <person name="Henrissat B."/>
            <person name="Nagy I."/>
            <person name="Chovatia M."/>
            <person name="Adam C."/>
            <person name="LaButti K."/>
            <person name="Lipzen A."/>
            <person name="Riley R."/>
            <person name="Grigoriev I.V."/>
            <person name="Nagy L.G."/>
        </authorList>
    </citation>
    <scope>NUCLEOTIDE SEQUENCE [LARGE SCALE GENOMIC DNA]</scope>
    <source>
        <strain evidence="1 2">NL-1724</strain>
    </source>
</reference>
<proteinExistence type="predicted"/>
<name>A0A550C246_9AGAR</name>
<keyword evidence="2" id="KW-1185">Reference proteome</keyword>
<protein>
    <recommendedName>
        <fullName evidence="3">F-box domain-containing protein</fullName>
    </recommendedName>
</protein>
<accession>A0A550C246</accession>
<evidence type="ECO:0000313" key="1">
    <source>
        <dbReference type="EMBL" id="TRM58874.1"/>
    </source>
</evidence>
<dbReference type="InterPro" id="IPR032675">
    <property type="entry name" value="LRR_dom_sf"/>
</dbReference>
<dbReference type="EMBL" id="VDMD01000032">
    <property type="protein sequence ID" value="TRM58874.1"/>
    <property type="molecule type" value="Genomic_DNA"/>
</dbReference>
<evidence type="ECO:0000313" key="2">
    <source>
        <dbReference type="Proteomes" id="UP000320762"/>
    </source>
</evidence>
<comment type="caution">
    <text evidence="1">The sequence shown here is derived from an EMBL/GenBank/DDBJ whole genome shotgun (WGS) entry which is preliminary data.</text>
</comment>
<dbReference type="AlphaFoldDB" id="A0A550C246"/>
<dbReference type="Proteomes" id="UP000320762">
    <property type="component" value="Unassembled WGS sequence"/>
</dbReference>
<dbReference type="OrthoDB" id="3543113at2759"/>
<gene>
    <name evidence="1" type="ORF">BD626DRAFT_573137</name>
</gene>
<sequence length="518" mass="58235">MSRDALSKLSRVSRDWSDVANIYLWETLDSLLPLLCLMPADLWYLLPSLFNFTRPLTPVDWTPVLRRSCLVKVLSMREEYNTPYAAAVLHSMYGCPPPFTLLPRLRSLSLNMHRDPRLTRTRFYLRLIPPSLRVLQVTGPWPQGIGFTRIAEACPGLEWLDCDCSKLEDTTGGTTSDLACGTLGWQSLTGVNLRLGRMGLAVLPSLARLPSLSSISIRCFESDQNKPILPNNSFPSLSYLMLCGIHLPVVDTILCSWTMRRINTLSLTPYTSSSPDELLHTIRCMREHCEALGLLELLIDFGISDPDRWPLRFEHLAPLAHFQNLLDVTVRGPWQTDINDGEFAQLAKWWPRMKRFMIGMNIYRSGGARLCTLSTLHSFAMGCGNVTHFTLPLTAAVIPSVDSSPTIRHLSLKTLSVGDAPIEDPQEVALFLSQLFPNLEKVQYKGGIEDDEEDDIDFVGHGEVTRERMAAWKFVDKMLPVLRKKEAQTWASSFVYYEAMLFGFRHALASAGTGELAG</sequence>
<organism evidence="1 2">
    <name type="scientific">Schizophyllum amplum</name>
    <dbReference type="NCBI Taxonomy" id="97359"/>
    <lineage>
        <taxon>Eukaryota</taxon>
        <taxon>Fungi</taxon>
        <taxon>Dikarya</taxon>
        <taxon>Basidiomycota</taxon>
        <taxon>Agaricomycotina</taxon>
        <taxon>Agaricomycetes</taxon>
        <taxon>Agaricomycetidae</taxon>
        <taxon>Agaricales</taxon>
        <taxon>Schizophyllaceae</taxon>
        <taxon>Schizophyllum</taxon>
    </lineage>
</organism>